<reference evidence="1" key="1">
    <citation type="journal article" date="2018" name="DNA Res.">
        <title>Multiple hybrid de novo genome assembly of finger millet, an orphan allotetraploid crop.</title>
        <authorList>
            <person name="Hatakeyama M."/>
            <person name="Aluri S."/>
            <person name="Balachadran M.T."/>
            <person name="Sivarajan S.R."/>
            <person name="Patrignani A."/>
            <person name="Gruter S."/>
            <person name="Poveda L."/>
            <person name="Shimizu-Inatsugi R."/>
            <person name="Baeten J."/>
            <person name="Francoijs K.J."/>
            <person name="Nataraja K.N."/>
            <person name="Reddy Y.A.N."/>
            <person name="Phadnis S."/>
            <person name="Ravikumar R.L."/>
            <person name="Schlapbach R."/>
            <person name="Sreeman S.M."/>
            <person name="Shimizu K.K."/>
        </authorList>
    </citation>
    <scope>NUCLEOTIDE SEQUENCE</scope>
</reference>
<accession>A0AAV5D8F8</accession>
<dbReference type="AlphaFoldDB" id="A0AAV5D8F8"/>
<protein>
    <submittedName>
        <fullName evidence="1">Uncharacterized protein</fullName>
    </submittedName>
</protein>
<gene>
    <name evidence="1" type="primary">ga24410</name>
    <name evidence="1" type="ORF">PR202_ga24410</name>
</gene>
<name>A0AAV5D8F8_ELECO</name>
<sequence>MLQGRALAGGDGVELLGAVGGLAFSLGGLSEGSIARLLVLDAVGFSCQALLLCCSGGGRDRGGWRRGPNQRGAKKKHCYNVTISISVWANHGDAISTQYSGTPALKGDFVR</sequence>
<dbReference type="Proteomes" id="UP001054889">
    <property type="component" value="Unassembled WGS sequence"/>
</dbReference>
<reference evidence="1" key="2">
    <citation type="submission" date="2021-12" db="EMBL/GenBank/DDBJ databases">
        <title>Resequencing data analysis of finger millet.</title>
        <authorList>
            <person name="Hatakeyama M."/>
            <person name="Aluri S."/>
            <person name="Balachadran M.T."/>
            <person name="Sivarajan S.R."/>
            <person name="Poveda L."/>
            <person name="Shimizu-Inatsugi R."/>
            <person name="Schlapbach R."/>
            <person name="Sreeman S.M."/>
            <person name="Shimizu K.K."/>
        </authorList>
    </citation>
    <scope>NUCLEOTIDE SEQUENCE</scope>
</reference>
<proteinExistence type="predicted"/>
<dbReference type="EMBL" id="BQKI01000013">
    <property type="protein sequence ID" value="GJN06656.1"/>
    <property type="molecule type" value="Genomic_DNA"/>
</dbReference>
<evidence type="ECO:0000313" key="2">
    <source>
        <dbReference type="Proteomes" id="UP001054889"/>
    </source>
</evidence>
<organism evidence="1 2">
    <name type="scientific">Eleusine coracana subsp. coracana</name>
    <dbReference type="NCBI Taxonomy" id="191504"/>
    <lineage>
        <taxon>Eukaryota</taxon>
        <taxon>Viridiplantae</taxon>
        <taxon>Streptophyta</taxon>
        <taxon>Embryophyta</taxon>
        <taxon>Tracheophyta</taxon>
        <taxon>Spermatophyta</taxon>
        <taxon>Magnoliopsida</taxon>
        <taxon>Liliopsida</taxon>
        <taxon>Poales</taxon>
        <taxon>Poaceae</taxon>
        <taxon>PACMAD clade</taxon>
        <taxon>Chloridoideae</taxon>
        <taxon>Cynodonteae</taxon>
        <taxon>Eleusininae</taxon>
        <taxon>Eleusine</taxon>
    </lineage>
</organism>
<evidence type="ECO:0000313" key="1">
    <source>
        <dbReference type="EMBL" id="GJN06656.1"/>
    </source>
</evidence>
<keyword evidence="2" id="KW-1185">Reference proteome</keyword>
<comment type="caution">
    <text evidence="1">The sequence shown here is derived from an EMBL/GenBank/DDBJ whole genome shotgun (WGS) entry which is preliminary data.</text>
</comment>